<proteinExistence type="inferred from homology"/>
<dbReference type="GO" id="GO:0005829">
    <property type="term" value="C:cytosol"/>
    <property type="evidence" value="ECO:0007669"/>
    <property type="project" value="TreeGrafter"/>
</dbReference>
<dbReference type="InterPro" id="IPR009288">
    <property type="entry name" value="AIG2-like_dom"/>
</dbReference>
<dbReference type="PANTHER" id="PTHR12510">
    <property type="entry name" value="TROPONIN C-AKIN-1 PROTEIN"/>
    <property type="match status" value="1"/>
</dbReference>
<name>A0AAV4NXF1_9ARAC</name>
<dbReference type="AlphaFoldDB" id="A0AAV4NXF1"/>
<feature type="domain" description="Gamma-glutamylcyclotransferase AIG2-like" evidence="4">
    <location>
        <begin position="52"/>
        <end position="172"/>
    </location>
</feature>
<gene>
    <name evidence="5" type="primary">Ggact</name>
    <name evidence="5" type="ORF">CDAR_390171</name>
</gene>
<dbReference type="Pfam" id="PF06094">
    <property type="entry name" value="GGACT"/>
    <property type="match status" value="1"/>
</dbReference>
<reference evidence="5 6" key="1">
    <citation type="submission" date="2021-06" db="EMBL/GenBank/DDBJ databases">
        <title>Caerostris darwini draft genome.</title>
        <authorList>
            <person name="Kono N."/>
            <person name="Arakawa K."/>
        </authorList>
    </citation>
    <scope>NUCLEOTIDE SEQUENCE [LARGE SCALE GENOMIC DNA]</scope>
</reference>
<dbReference type="SUPFAM" id="SSF110857">
    <property type="entry name" value="Gamma-glutamyl cyclotransferase-like"/>
    <property type="match status" value="1"/>
</dbReference>
<dbReference type="Gene3D" id="3.10.490.10">
    <property type="entry name" value="Gamma-glutamyl cyclotransferase-like"/>
    <property type="match status" value="1"/>
</dbReference>
<comment type="caution">
    <text evidence="5">The sequence shown here is derived from an EMBL/GenBank/DDBJ whole genome shotgun (WGS) entry which is preliminary data.</text>
</comment>
<dbReference type="PANTHER" id="PTHR12510:SF4">
    <property type="entry name" value="GAMMA-GLUTAMYLAMINECYCLOTRANSFERASE"/>
    <property type="match status" value="1"/>
</dbReference>
<feature type="active site" description="Proton acceptor" evidence="2">
    <location>
        <position position="130"/>
    </location>
</feature>
<dbReference type="InterPro" id="IPR039126">
    <property type="entry name" value="GGACT"/>
</dbReference>
<accession>A0AAV4NXF1</accession>
<evidence type="ECO:0000313" key="5">
    <source>
        <dbReference type="EMBL" id="GIX89575.1"/>
    </source>
</evidence>
<sequence>MSGISSYNNLIVKDPLTITNGPLGSSSPITSESKELLSFSEDPASPAAEHLLFVYGTLKRNEPNYFLVTDPSKGKAVFEGVFRTVAKYPLVIASRYNIPYLLHCEGVGKHVVGEVYRVDDAMLAFMDEFEGNGTYYQRRRVAVLGARELTPWAYFLIDFREHLLRLPYLEDYSSKGEHGLEYVTRYRRTHHETHHRDVQN</sequence>
<evidence type="ECO:0000259" key="4">
    <source>
        <dbReference type="Pfam" id="PF06094"/>
    </source>
</evidence>
<dbReference type="InterPro" id="IPR036568">
    <property type="entry name" value="GGCT-like_sf"/>
</dbReference>
<evidence type="ECO:0000256" key="2">
    <source>
        <dbReference type="PIRSR" id="PIRSR639126-1"/>
    </source>
</evidence>
<evidence type="ECO:0000256" key="1">
    <source>
        <dbReference type="ARBA" id="ARBA00008861"/>
    </source>
</evidence>
<evidence type="ECO:0000256" key="3">
    <source>
        <dbReference type="RuleBase" id="RU367036"/>
    </source>
</evidence>
<dbReference type="EMBL" id="BPLQ01002195">
    <property type="protein sequence ID" value="GIX89575.1"/>
    <property type="molecule type" value="Genomic_DNA"/>
</dbReference>
<dbReference type="Proteomes" id="UP001054837">
    <property type="component" value="Unassembled WGS sequence"/>
</dbReference>
<dbReference type="GO" id="GO:0061929">
    <property type="term" value="F:gamma-glutamylaminecyclotransferase activity"/>
    <property type="evidence" value="ECO:0007669"/>
    <property type="project" value="InterPro"/>
</dbReference>
<organism evidence="5 6">
    <name type="scientific">Caerostris darwini</name>
    <dbReference type="NCBI Taxonomy" id="1538125"/>
    <lineage>
        <taxon>Eukaryota</taxon>
        <taxon>Metazoa</taxon>
        <taxon>Ecdysozoa</taxon>
        <taxon>Arthropoda</taxon>
        <taxon>Chelicerata</taxon>
        <taxon>Arachnida</taxon>
        <taxon>Araneae</taxon>
        <taxon>Araneomorphae</taxon>
        <taxon>Entelegynae</taxon>
        <taxon>Araneoidea</taxon>
        <taxon>Araneidae</taxon>
        <taxon>Caerostris</taxon>
    </lineage>
</organism>
<dbReference type="InterPro" id="IPR013024">
    <property type="entry name" value="GGCT-like"/>
</dbReference>
<keyword evidence="6" id="KW-1185">Reference proteome</keyword>
<comment type="similarity">
    <text evidence="1 3">Belongs to the gamma-glutamylcyclotransferase family.</text>
</comment>
<evidence type="ECO:0000313" key="6">
    <source>
        <dbReference type="Proteomes" id="UP001054837"/>
    </source>
</evidence>
<dbReference type="CDD" id="cd06661">
    <property type="entry name" value="GGCT_like"/>
    <property type="match status" value="1"/>
</dbReference>
<protein>
    <recommendedName>
        <fullName evidence="3">Gamma-glutamylcyclotransferase family protein</fullName>
    </recommendedName>
</protein>